<keyword evidence="1" id="KW-0472">Membrane</keyword>
<dbReference type="STRING" id="314256.OG2516_06102"/>
<keyword evidence="1" id="KW-0812">Transmembrane</keyword>
<proteinExistence type="predicted"/>
<gene>
    <name evidence="2" type="ORF">OG2516_06102</name>
</gene>
<dbReference type="HOGENOM" id="CLU_035702_1_0_5"/>
<dbReference type="OrthoDB" id="7257484at2"/>
<keyword evidence="1" id="KW-1133">Transmembrane helix</keyword>
<protein>
    <submittedName>
        <fullName evidence="2">Uncharacterized protein</fullName>
    </submittedName>
</protein>
<keyword evidence="3" id="KW-1185">Reference proteome</keyword>
<accession>Q2CDE4</accession>
<reference evidence="2 3" key="1">
    <citation type="journal article" date="2010" name="J. Bacteriol.">
        <title>Genome sequences of Oceanicola granulosus HTCC2516(T) and Oceanicola batsensis HTCC2597(TDelta).</title>
        <authorList>
            <person name="Thrash J.C."/>
            <person name="Cho J.C."/>
            <person name="Vergin K.L."/>
            <person name="Giovannoni S.J."/>
        </authorList>
    </citation>
    <scope>NUCLEOTIDE SEQUENCE [LARGE SCALE GENOMIC DNA]</scope>
    <source>
        <strain evidence="3">ATCC BAA-861 / DSM 15982 / KCTC 12143 / HTCC2516</strain>
    </source>
</reference>
<evidence type="ECO:0000256" key="1">
    <source>
        <dbReference type="SAM" id="Phobius"/>
    </source>
</evidence>
<feature type="transmembrane region" description="Helical" evidence="1">
    <location>
        <begin position="120"/>
        <end position="153"/>
    </location>
</feature>
<evidence type="ECO:0000313" key="3">
    <source>
        <dbReference type="Proteomes" id="UP000003635"/>
    </source>
</evidence>
<evidence type="ECO:0000313" key="2">
    <source>
        <dbReference type="EMBL" id="EAR50646.1"/>
    </source>
</evidence>
<dbReference type="Proteomes" id="UP000003635">
    <property type="component" value="Unassembled WGS sequence"/>
</dbReference>
<dbReference type="RefSeq" id="WP_007254747.1">
    <property type="nucleotide sequence ID" value="NZ_CH724107.1"/>
</dbReference>
<sequence length="410" mass="44540">MSQDKVSRRRVFYIPGYDPIHPRRYRELYRKEGAAQAAISGYEIALAPKRGGGPYGWHVTGRMDGAEVAADVEVLVWSDIVRGSMATSIPATYAQLVRCAWTYIASGALRRLMWLRKGPVIAALYPVGMLLLQLALAIGLGLAAGALLAGAAAVAGLAGWPVAALRLAVLALVAAAVLRWFKRKDGKFFAHYLMHDYAYSARWKGANPPELEARMAEFAERIGAALAEDVDEVLVVGHSSGAHLGVSILADLIRQGRVGANGPALAFLSLGQVVPMVSFLPRAERLRADLAHLSARHELTWVDVTAPGDGCAFALCDPVAVSGVAPADKRWPLVISAAFTQTLSPARWKELRWRFFRLHFQYLCAFDRPGDYDYFRITAGPLTLADRFAGRAPSKSLIDRPASKYTSQAA</sequence>
<dbReference type="EMBL" id="AAOT01000024">
    <property type="protein sequence ID" value="EAR50646.1"/>
    <property type="molecule type" value="Genomic_DNA"/>
</dbReference>
<dbReference type="eggNOG" id="COG0596">
    <property type="taxonomic scope" value="Bacteria"/>
</dbReference>
<dbReference type="AlphaFoldDB" id="Q2CDE4"/>
<organism evidence="2 3">
    <name type="scientific">Oceanicola granulosus (strain ATCC BAA-861 / DSM 15982 / KCTC 12143 / HTCC2516)</name>
    <dbReference type="NCBI Taxonomy" id="314256"/>
    <lineage>
        <taxon>Bacteria</taxon>
        <taxon>Pseudomonadati</taxon>
        <taxon>Pseudomonadota</taxon>
        <taxon>Alphaproteobacteria</taxon>
        <taxon>Rhodobacterales</taxon>
        <taxon>Roseobacteraceae</taxon>
        <taxon>Oceanicola</taxon>
    </lineage>
</organism>
<feature type="transmembrane region" description="Helical" evidence="1">
    <location>
        <begin position="159"/>
        <end position="181"/>
    </location>
</feature>
<comment type="caution">
    <text evidence="2">The sequence shown here is derived from an EMBL/GenBank/DDBJ whole genome shotgun (WGS) entry which is preliminary data.</text>
</comment>
<name>Q2CDE4_OCEGH</name>